<name>A0A2M7U016_9BACT</name>
<dbReference type="Proteomes" id="UP000228503">
    <property type="component" value="Unassembled WGS sequence"/>
</dbReference>
<organism evidence="2 3">
    <name type="scientific">Candidatus Roizmanbacteria bacterium CG_4_10_14_0_2_um_filter_39_13</name>
    <dbReference type="NCBI Taxonomy" id="1974825"/>
    <lineage>
        <taxon>Bacteria</taxon>
        <taxon>Candidatus Roizmaniibacteriota</taxon>
    </lineage>
</organism>
<gene>
    <name evidence="2" type="ORF">COY16_02175</name>
</gene>
<evidence type="ECO:0000313" key="2">
    <source>
        <dbReference type="EMBL" id="PIZ63365.1"/>
    </source>
</evidence>
<accession>A0A2M7U016</accession>
<dbReference type="EMBL" id="PFOB01000024">
    <property type="protein sequence ID" value="PIZ63365.1"/>
    <property type="molecule type" value="Genomic_DNA"/>
</dbReference>
<dbReference type="AlphaFoldDB" id="A0A2M7U016"/>
<feature type="transmembrane region" description="Helical" evidence="1">
    <location>
        <begin position="197"/>
        <end position="218"/>
    </location>
</feature>
<feature type="transmembrane region" description="Helical" evidence="1">
    <location>
        <begin position="239"/>
        <end position="265"/>
    </location>
</feature>
<proteinExistence type="predicted"/>
<keyword evidence="1" id="KW-0812">Transmembrane</keyword>
<keyword evidence="1" id="KW-0472">Membrane</keyword>
<keyword evidence="1" id="KW-1133">Transmembrane helix</keyword>
<reference evidence="3" key="1">
    <citation type="submission" date="2017-09" db="EMBL/GenBank/DDBJ databases">
        <title>Depth-based differentiation of microbial function through sediment-hosted aquifers and enrichment of novel symbionts in the deep terrestrial subsurface.</title>
        <authorList>
            <person name="Probst A.J."/>
            <person name="Ladd B."/>
            <person name="Jarett J.K."/>
            <person name="Geller-Mcgrath D.E."/>
            <person name="Sieber C.M.K."/>
            <person name="Emerson J.B."/>
            <person name="Anantharaman K."/>
            <person name="Thomas B.C."/>
            <person name="Malmstrom R."/>
            <person name="Stieglmeier M."/>
            <person name="Klingl A."/>
            <person name="Woyke T."/>
            <person name="Ryan C.M."/>
            <person name="Banfield J.F."/>
        </authorList>
    </citation>
    <scope>NUCLEOTIDE SEQUENCE [LARGE SCALE GENOMIC DNA]</scope>
</reference>
<evidence type="ECO:0000313" key="3">
    <source>
        <dbReference type="Proteomes" id="UP000228503"/>
    </source>
</evidence>
<comment type="caution">
    <text evidence="2">The sequence shown here is derived from an EMBL/GenBank/DDBJ whole genome shotgun (WGS) entry which is preliminary data.</text>
</comment>
<evidence type="ECO:0000256" key="1">
    <source>
        <dbReference type="SAM" id="Phobius"/>
    </source>
</evidence>
<protein>
    <submittedName>
        <fullName evidence="2">Uncharacterized protein</fullName>
    </submittedName>
</protein>
<sequence>MKTIKINRINTRSFILFLACFYSLFVFLFTNVQINFAQDQSFGFSSRVIVKGDTILDGYIVASNEDGFSTTTEAYQDNIIGVITENPAVELNLGNTENTYPIATSGEAYVWVSLANGSIKNGDPITSSPWEGIGMKATAVGPILGMALEDVKASEDNTENEKTVTKIRVSVNPTSANQGALSGGGIAGSLKTGPQSLLSYIVSGIILLATISISLFYFGRLSMKGVEAMGRNPLAYKRIQFGILANLLAGLLIATVGIGAALYIMR</sequence>